<reference evidence="1" key="1">
    <citation type="submission" date="2019-08" db="EMBL/GenBank/DDBJ databases">
        <authorList>
            <person name="Kucharzyk K."/>
            <person name="Murdoch R.W."/>
            <person name="Higgins S."/>
            <person name="Loffler F."/>
        </authorList>
    </citation>
    <scope>NUCLEOTIDE SEQUENCE</scope>
</reference>
<proteinExistence type="predicted"/>
<gene>
    <name evidence="1" type="ORF">SDC9_197539</name>
</gene>
<sequence>MSDKTIRLKLKENFNDYKSNITGNEFQIPAEEYLIIFNDI</sequence>
<name>A0A645IF49_9ZZZZ</name>
<dbReference type="EMBL" id="VSSQ01113607">
    <property type="protein sequence ID" value="MPN49915.1"/>
    <property type="molecule type" value="Genomic_DNA"/>
</dbReference>
<evidence type="ECO:0000313" key="1">
    <source>
        <dbReference type="EMBL" id="MPN49915.1"/>
    </source>
</evidence>
<dbReference type="AlphaFoldDB" id="A0A645IF49"/>
<comment type="caution">
    <text evidence="1">The sequence shown here is derived from an EMBL/GenBank/DDBJ whole genome shotgun (WGS) entry which is preliminary data.</text>
</comment>
<organism evidence="1">
    <name type="scientific">bioreactor metagenome</name>
    <dbReference type="NCBI Taxonomy" id="1076179"/>
    <lineage>
        <taxon>unclassified sequences</taxon>
        <taxon>metagenomes</taxon>
        <taxon>ecological metagenomes</taxon>
    </lineage>
</organism>
<protein>
    <submittedName>
        <fullName evidence="1">Uncharacterized protein</fullName>
    </submittedName>
</protein>
<accession>A0A645IF49</accession>